<gene>
    <name evidence="1" type="ORF">E2C01_008215</name>
</gene>
<keyword evidence="2" id="KW-1185">Reference proteome</keyword>
<accession>A0A5B7D591</accession>
<protein>
    <submittedName>
        <fullName evidence="1">Uncharacterized protein</fullName>
    </submittedName>
</protein>
<organism evidence="1 2">
    <name type="scientific">Portunus trituberculatus</name>
    <name type="common">Swimming crab</name>
    <name type="synonym">Neptunus trituberculatus</name>
    <dbReference type="NCBI Taxonomy" id="210409"/>
    <lineage>
        <taxon>Eukaryota</taxon>
        <taxon>Metazoa</taxon>
        <taxon>Ecdysozoa</taxon>
        <taxon>Arthropoda</taxon>
        <taxon>Crustacea</taxon>
        <taxon>Multicrustacea</taxon>
        <taxon>Malacostraca</taxon>
        <taxon>Eumalacostraca</taxon>
        <taxon>Eucarida</taxon>
        <taxon>Decapoda</taxon>
        <taxon>Pleocyemata</taxon>
        <taxon>Brachyura</taxon>
        <taxon>Eubrachyura</taxon>
        <taxon>Portunoidea</taxon>
        <taxon>Portunidae</taxon>
        <taxon>Portuninae</taxon>
        <taxon>Portunus</taxon>
    </lineage>
</organism>
<dbReference type="AlphaFoldDB" id="A0A5B7D591"/>
<name>A0A5B7D591_PORTR</name>
<comment type="caution">
    <text evidence="1">The sequence shown here is derived from an EMBL/GenBank/DDBJ whole genome shotgun (WGS) entry which is preliminary data.</text>
</comment>
<evidence type="ECO:0000313" key="2">
    <source>
        <dbReference type="Proteomes" id="UP000324222"/>
    </source>
</evidence>
<dbReference type="EMBL" id="VSRR010000426">
    <property type="protein sequence ID" value="MPC15423.1"/>
    <property type="molecule type" value="Genomic_DNA"/>
</dbReference>
<proteinExistence type="predicted"/>
<sequence>MWSERCGKRHYAENYKVKTLRKSCWNGLELKLKHIEALDAGGDDDDVGHGCGCSCGCGGSSHMTPSPVP</sequence>
<evidence type="ECO:0000313" key="1">
    <source>
        <dbReference type="EMBL" id="MPC15423.1"/>
    </source>
</evidence>
<dbReference type="Proteomes" id="UP000324222">
    <property type="component" value="Unassembled WGS sequence"/>
</dbReference>
<reference evidence="1 2" key="1">
    <citation type="submission" date="2019-05" db="EMBL/GenBank/DDBJ databases">
        <title>Another draft genome of Portunus trituberculatus and its Hox gene families provides insights of decapod evolution.</title>
        <authorList>
            <person name="Jeong J.-H."/>
            <person name="Song I."/>
            <person name="Kim S."/>
            <person name="Choi T."/>
            <person name="Kim D."/>
            <person name="Ryu S."/>
            <person name="Kim W."/>
        </authorList>
    </citation>
    <scope>NUCLEOTIDE SEQUENCE [LARGE SCALE GENOMIC DNA]</scope>
    <source>
        <tissue evidence="1">Muscle</tissue>
    </source>
</reference>